<gene>
    <name evidence="2" type="ORF">B296_00011751</name>
</gene>
<feature type="compositionally biased region" description="Acidic residues" evidence="1">
    <location>
        <begin position="48"/>
        <end position="61"/>
    </location>
</feature>
<dbReference type="Proteomes" id="UP000287651">
    <property type="component" value="Unassembled WGS sequence"/>
</dbReference>
<feature type="region of interest" description="Disordered" evidence="1">
    <location>
        <begin position="1"/>
        <end position="20"/>
    </location>
</feature>
<proteinExistence type="predicted"/>
<protein>
    <submittedName>
        <fullName evidence="2">Uncharacterized protein</fullName>
    </submittedName>
</protein>
<accession>A0A426YZK4</accession>
<evidence type="ECO:0000256" key="1">
    <source>
        <dbReference type="SAM" id="MobiDB-lite"/>
    </source>
</evidence>
<dbReference type="AlphaFoldDB" id="A0A426YZK4"/>
<organism evidence="2 3">
    <name type="scientific">Ensete ventricosum</name>
    <name type="common">Abyssinian banana</name>
    <name type="synonym">Musa ensete</name>
    <dbReference type="NCBI Taxonomy" id="4639"/>
    <lineage>
        <taxon>Eukaryota</taxon>
        <taxon>Viridiplantae</taxon>
        <taxon>Streptophyta</taxon>
        <taxon>Embryophyta</taxon>
        <taxon>Tracheophyta</taxon>
        <taxon>Spermatophyta</taxon>
        <taxon>Magnoliopsida</taxon>
        <taxon>Liliopsida</taxon>
        <taxon>Zingiberales</taxon>
        <taxon>Musaceae</taxon>
        <taxon>Ensete</taxon>
    </lineage>
</organism>
<evidence type="ECO:0000313" key="2">
    <source>
        <dbReference type="EMBL" id="RRT57071.1"/>
    </source>
</evidence>
<name>A0A426YZK4_ENSVE</name>
<reference evidence="2 3" key="1">
    <citation type="journal article" date="2014" name="Agronomy (Basel)">
        <title>A Draft Genome Sequence for Ensete ventricosum, the Drought-Tolerant Tree Against Hunger.</title>
        <authorList>
            <person name="Harrison J."/>
            <person name="Moore K.A."/>
            <person name="Paszkiewicz K."/>
            <person name="Jones T."/>
            <person name="Grant M."/>
            <person name="Ambacheew D."/>
            <person name="Muzemil S."/>
            <person name="Studholme D.J."/>
        </authorList>
    </citation>
    <scope>NUCLEOTIDE SEQUENCE [LARGE SCALE GENOMIC DNA]</scope>
</reference>
<comment type="caution">
    <text evidence="2">The sequence shown here is derived from an EMBL/GenBank/DDBJ whole genome shotgun (WGS) entry which is preliminary data.</text>
</comment>
<sequence length="96" mass="11056">MHLLDCDSSPIQSPLHPSRSAKGLCWHCDEPWRCDHDCKKGQLLLIEPVDESEQEEEDPEHEENTKEDLQLGDSMVRALVGYMNPQTIKIRGFLKQ</sequence>
<dbReference type="EMBL" id="AMZH03009342">
    <property type="protein sequence ID" value="RRT57071.1"/>
    <property type="molecule type" value="Genomic_DNA"/>
</dbReference>
<evidence type="ECO:0000313" key="3">
    <source>
        <dbReference type="Proteomes" id="UP000287651"/>
    </source>
</evidence>
<feature type="region of interest" description="Disordered" evidence="1">
    <location>
        <begin position="48"/>
        <end position="70"/>
    </location>
</feature>